<dbReference type="EMBL" id="FR695864">
    <property type="protein sequence ID" value="CBX26792.1"/>
    <property type="molecule type" value="Genomic_DNA"/>
</dbReference>
<dbReference type="AlphaFoldDB" id="E1Y898"/>
<evidence type="ECO:0000313" key="1">
    <source>
        <dbReference type="EMBL" id="CBX26792.1"/>
    </source>
</evidence>
<reference evidence="1" key="1">
    <citation type="journal article" date="2011" name="Environ. Microbiol.">
        <title>Genomic insights into the metabolic potential of the polycyclic aromatic hydrocarbon degrading sulfate-reducing Deltaproteobacterium N47.</title>
        <authorList>
            <person name="Bergmann F."/>
            <person name="Selesi D."/>
            <person name="Weinmaier T."/>
            <person name="Tischler P."/>
            <person name="Rattei T."/>
            <person name="Meckenstock R.U."/>
        </authorList>
    </citation>
    <scope>NUCLEOTIDE SEQUENCE</scope>
</reference>
<gene>
    <name evidence="1" type="ORF">N47_A08210</name>
</gene>
<protein>
    <submittedName>
        <fullName evidence="1">Uncharacterized protein</fullName>
    </submittedName>
</protein>
<accession>E1Y898</accession>
<proteinExistence type="predicted"/>
<name>E1Y898_9BACT</name>
<organism evidence="1">
    <name type="scientific">uncultured Desulfobacterium sp</name>
    <dbReference type="NCBI Taxonomy" id="201089"/>
    <lineage>
        <taxon>Bacteria</taxon>
        <taxon>Pseudomonadati</taxon>
        <taxon>Thermodesulfobacteriota</taxon>
        <taxon>Desulfobacteria</taxon>
        <taxon>Desulfobacterales</taxon>
        <taxon>Desulfobacteriaceae</taxon>
        <taxon>Desulfobacterium</taxon>
        <taxon>environmental samples</taxon>
    </lineage>
</organism>
<sequence>MNNQGNNHFNHLTEFLKYKYRDSFLYRWAENKIEKPVYYLCLLTLDNALVSRMNKEVRIQLLPGRPIDRWEKEIAHKTLVVNEDRWNKNFPKWPVSRS</sequence>